<reference evidence="1 2" key="1">
    <citation type="submission" date="2020-08" db="EMBL/GenBank/DDBJ databases">
        <title>Novel species isolated from subtropical streams in China.</title>
        <authorList>
            <person name="Lu H."/>
        </authorList>
    </citation>
    <scope>NUCLEOTIDE SEQUENCE [LARGE SCALE GENOMIC DNA]</scope>
    <source>
        <strain evidence="1 2">CY18W</strain>
    </source>
</reference>
<accession>A0ABR6ZNE5</accession>
<dbReference type="PIRSF" id="PIRSF006320">
    <property type="entry name" value="Elb2"/>
    <property type="match status" value="1"/>
</dbReference>
<dbReference type="PANTHER" id="PTHR10224">
    <property type="entry name" value="ES1 PROTEIN HOMOLOG, MITOCHONDRIAL"/>
    <property type="match status" value="1"/>
</dbReference>
<sequence>MMKVAVILSGCGVYDGAEIHESVLTMLALVRAGAEPEFLAPDIPQLHVVNHLTGEVASGESRNVLVESARIARGKIKDIAQANVGDYAAVFFPGGFGAAKNLSDFAIKGADCQIQADVLRFAKAVAAAGKPACYICIAPAMIPHVYGSGTAVTIGTDEATAAAITAMGGQHISCPVKEFVIDKDRKLVSTPAYMLAENIADAATGIEAAVKATLALI</sequence>
<dbReference type="NCBIfam" id="NF008747">
    <property type="entry name" value="PRK11780.1"/>
    <property type="match status" value="1"/>
</dbReference>
<gene>
    <name evidence="1" type="primary">elbB</name>
    <name evidence="1" type="ORF">H8L32_07995</name>
</gene>
<name>A0ABR6ZNE5_9BURK</name>
<dbReference type="EC" id="4.2.1.-" evidence="1"/>
<dbReference type="PANTHER" id="PTHR10224:SF12">
    <property type="entry name" value="GLYOXALASE ELBB"/>
    <property type="match status" value="1"/>
</dbReference>
<dbReference type="Gene3D" id="3.40.50.880">
    <property type="match status" value="1"/>
</dbReference>
<keyword evidence="2" id="KW-1185">Reference proteome</keyword>
<organism evidence="1 2">
    <name type="scientific">Undibacterium hunanense</name>
    <dbReference type="NCBI Taxonomy" id="2762292"/>
    <lineage>
        <taxon>Bacteria</taxon>
        <taxon>Pseudomonadati</taxon>
        <taxon>Pseudomonadota</taxon>
        <taxon>Betaproteobacteria</taxon>
        <taxon>Burkholderiales</taxon>
        <taxon>Oxalobacteraceae</taxon>
        <taxon>Undibacterium</taxon>
    </lineage>
</organism>
<evidence type="ECO:0000313" key="2">
    <source>
        <dbReference type="Proteomes" id="UP000650424"/>
    </source>
</evidence>
<dbReference type="EMBL" id="JACOGF010000003">
    <property type="protein sequence ID" value="MBC3917410.1"/>
    <property type="molecule type" value="Genomic_DNA"/>
</dbReference>
<protein>
    <submittedName>
        <fullName evidence="1">Isoprenoid biosynthesis glyoxalase ElbB</fullName>
        <ecNumber evidence="1">4.2.1.-</ecNumber>
    </submittedName>
</protein>
<dbReference type="InterPro" id="IPR026041">
    <property type="entry name" value="ElbB"/>
</dbReference>
<dbReference type="GO" id="GO:0016829">
    <property type="term" value="F:lyase activity"/>
    <property type="evidence" value="ECO:0007669"/>
    <property type="project" value="UniProtKB-KW"/>
</dbReference>
<keyword evidence="1" id="KW-0456">Lyase</keyword>
<dbReference type="CDD" id="cd03133">
    <property type="entry name" value="GATase1_ES1"/>
    <property type="match status" value="1"/>
</dbReference>
<proteinExistence type="predicted"/>
<dbReference type="SUPFAM" id="SSF52317">
    <property type="entry name" value="Class I glutamine amidotransferase-like"/>
    <property type="match status" value="1"/>
</dbReference>
<comment type="caution">
    <text evidence="1">The sequence shown here is derived from an EMBL/GenBank/DDBJ whole genome shotgun (WGS) entry which is preliminary data.</text>
</comment>
<evidence type="ECO:0000313" key="1">
    <source>
        <dbReference type="EMBL" id="MBC3917410.1"/>
    </source>
</evidence>
<dbReference type="InterPro" id="IPR029062">
    <property type="entry name" value="Class_I_gatase-like"/>
</dbReference>
<dbReference type="Proteomes" id="UP000650424">
    <property type="component" value="Unassembled WGS sequence"/>
</dbReference>